<feature type="region of interest" description="Disordered" evidence="1">
    <location>
        <begin position="154"/>
        <end position="177"/>
    </location>
</feature>
<protein>
    <submittedName>
        <fullName evidence="2">Uncharacterized protein</fullName>
    </submittedName>
</protein>
<dbReference type="EMBL" id="JAQQWN010000005">
    <property type="protein sequence ID" value="KAK8085457.1"/>
    <property type="molecule type" value="Genomic_DNA"/>
</dbReference>
<dbReference type="Proteomes" id="UP001433268">
    <property type="component" value="Unassembled WGS sequence"/>
</dbReference>
<dbReference type="GeneID" id="92044103"/>
<evidence type="ECO:0000313" key="2">
    <source>
        <dbReference type="EMBL" id="KAK8085457.1"/>
    </source>
</evidence>
<proteinExistence type="predicted"/>
<reference evidence="2 3" key="1">
    <citation type="submission" date="2023-01" db="EMBL/GenBank/DDBJ databases">
        <title>Analysis of 21 Apiospora genomes using comparative genomics revels a genus with tremendous synthesis potential of carbohydrate active enzymes and secondary metabolites.</title>
        <authorList>
            <person name="Sorensen T."/>
        </authorList>
    </citation>
    <scope>NUCLEOTIDE SEQUENCE [LARGE SCALE GENOMIC DNA]</scope>
    <source>
        <strain evidence="2 3">CBS 114990</strain>
    </source>
</reference>
<sequence length="177" mass="19957">MNEDLRSLEFTRPWAKGSAGRAWDDAFDNAPPDHVFLPPLFGYMGPTELIWGRASWTLNLVTSRSGPQLDHTDPAGQQHFLELERHLIAEQPHLPVHLRRDDLTSLILPNKCTHDFPIGFHGKQKLLFDLVARIVPVSPQLLLVPRIEEVPARGAGDVVELEQRPSTTTKAEPEREP</sequence>
<comment type="caution">
    <text evidence="2">The sequence shown here is derived from an EMBL/GenBank/DDBJ whole genome shotgun (WGS) entry which is preliminary data.</text>
</comment>
<gene>
    <name evidence="2" type="ORF">PG997_006728</name>
</gene>
<accession>A0ABR1WPI4</accession>
<evidence type="ECO:0000256" key="1">
    <source>
        <dbReference type="SAM" id="MobiDB-lite"/>
    </source>
</evidence>
<keyword evidence="3" id="KW-1185">Reference proteome</keyword>
<evidence type="ECO:0000313" key="3">
    <source>
        <dbReference type="Proteomes" id="UP001433268"/>
    </source>
</evidence>
<dbReference type="RefSeq" id="XP_066669966.1">
    <property type="nucleotide sequence ID" value="XM_066811043.1"/>
</dbReference>
<name>A0ABR1WPI4_9PEZI</name>
<organism evidence="2 3">
    <name type="scientific">Apiospora hydei</name>
    <dbReference type="NCBI Taxonomy" id="1337664"/>
    <lineage>
        <taxon>Eukaryota</taxon>
        <taxon>Fungi</taxon>
        <taxon>Dikarya</taxon>
        <taxon>Ascomycota</taxon>
        <taxon>Pezizomycotina</taxon>
        <taxon>Sordariomycetes</taxon>
        <taxon>Xylariomycetidae</taxon>
        <taxon>Amphisphaeriales</taxon>
        <taxon>Apiosporaceae</taxon>
        <taxon>Apiospora</taxon>
    </lineage>
</organism>